<dbReference type="PANTHER" id="PTHR43252:SF4">
    <property type="entry name" value="TRANSCRIPTIONAL REGULATORY PROTEIN"/>
    <property type="match status" value="1"/>
</dbReference>
<dbReference type="InterPro" id="IPR005149">
    <property type="entry name" value="Tscrpt_reg_PadR_N"/>
</dbReference>
<dbReference type="OrthoDB" id="3186544at2"/>
<evidence type="ECO:0000259" key="1">
    <source>
        <dbReference type="Pfam" id="PF03551"/>
    </source>
</evidence>
<dbReference type="PANTHER" id="PTHR43252">
    <property type="entry name" value="TRANSCRIPTIONAL REGULATOR YQJI"/>
    <property type="match status" value="1"/>
</dbReference>
<evidence type="ECO:0000313" key="3">
    <source>
        <dbReference type="Proteomes" id="UP000019494"/>
    </source>
</evidence>
<dbReference type="Pfam" id="PF03551">
    <property type="entry name" value="PadR"/>
    <property type="match status" value="1"/>
</dbReference>
<organism evidence="2 3">
    <name type="scientific">Intrasporangium chromatireducens Q5-1</name>
    <dbReference type="NCBI Taxonomy" id="584657"/>
    <lineage>
        <taxon>Bacteria</taxon>
        <taxon>Bacillati</taxon>
        <taxon>Actinomycetota</taxon>
        <taxon>Actinomycetes</taxon>
        <taxon>Micrococcales</taxon>
        <taxon>Intrasporangiaceae</taxon>
        <taxon>Intrasporangium</taxon>
    </lineage>
</organism>
<feature type="domain" description="Transcription regulator PadR N-terminal" evidence="1">
    <location>
        <begin position="7"/>
        <end position="80"/>
    </location>
</feature>
<name>W9GUW0_9MICO</name>
<dbReference type="SUPFAM" id="SSF46785">
    <property type="entry name" value="Winged helix' DNA-binding domain"/>
    <property type="match status" value="1"/>
</dbReference>
<dbReference type="Gene3D" id="1.10.10.10">
    <property type="entry name" value="Winged helix-like DNA-binding domain superfamily/Winged helix DNA-binding domain"/>
    <property type="match status" value="1"/>
</dbReference>
<dbReference type="RefSeq" id="WP_051518072.1">
    <property type="nucleotide sequence ID" value="NZ_AWQS01000007.1"/>
</dbReference>
<keyword evidence="3" id="KW-1185">Reference proteome</keyword>
<dbReference type="EMBL" id="AWQS01000007">
    <property type="protein sequence ID" value="EWT07654.1"/>
    <property type="molecule type" value="Genomic_DNA"/>
</dbReference>
<dbReference type="InterPro" id="IPR036390">
    <property type="entry name" value="WH_DNA-bd_sf"/>
</dbReference>
<sequence>MSLRHALLGVLSARPMNGYSLARFFLASQNWVWSAPRSQIYSALKSLEDDGLIDASREEGRNGLVTKVYSLSPAGQAELDHWVSTPQPPSPHRDAFAVQALHFDAIDPEDAATVLRAYLDDQRRQLAEWESHRDALASRSTPLLKERLASRPAGEHERIATLKAHVFEGQAMQALARIAWAEQALELVAAGVSVATPTG</sequence>
<dbReference type="Proteomes" id="UP000019494">
    <property type="component" value="Unassembled WGS sequence"/>
</dbReference>
<proteinExistence type="predicted"/>
<dbReference type="InterPro" id="IPR036388">
    <property type="entry name" value="WH-like_DNA-bd_sf"/>
</dbReference>
<evidence type="ECO:0000313" key="2">
    <source>
        <dbReference type="EMBL" id="EWT07654.1"/>
    </source>
</evidence>
<reference evidence="3" key="1">
    <citation type="submission" date="2013-08" db="EMBL/GenBank/DDBJ databases">
        <title>Intrasporangium oryzae NRRL B-24470.</title>
        <authorList>
            <person name="Liu H."/>
            <person name="Wang G."/>
        </authorList>
    </citation>
    <scope>NUCLEOTIDE SEQUENCE [LARGE SCALE GENOMIC DNA]</scope>
    <source>
        <strain evidence="3">Q5-1</strain>
    </source>
</reference>
<comment type="caution">
    <text evidence="2">The sequence shown here is derived from an EMBL/GenBank/DDBJ whole genome shotgun (WGS) entry which is preliminary data.</text>
</comment>
<gene>
    <name evidence="2" type="ORF">N864_03490</name>
</gene>
<accession>W9GUW0</accession>
<protein>
    <recommendedName>
        <fullName evidence="1">Transcription regulator PadR N-terminal domain-containing protein</fullName>
    </recommendedName>
</protein>
<dbReference type="AlphaFoldDB" id="W9GUW0"/>